<comment type="caution">
    <text evidence="2">The sequence shown here is derived from an EMBL/GenBank/DDBJ whole genome shotgun (WGS) entry which is preliminary data.</text>
</comment>
<protein>
    <submittedName>
        <fullName evidence="2">Uncharacterized protein</fullName>
    </submittedName>
</protein>
<evidence type="ECO:0000313" key="2">
    <source>
        <dbReference type="EMBL" id="KAH3852339.1"/>
    </source>
</evidence>
<feature type="compositionally biased region" description="Polar residues" evidence="1">
    <location>
        <begin position="49"/>
        <end position="58"/>
    </location>
</feature>
<dbReference type="Proteomes" id="UP000828390">
    <property type="component" value="Unassembled WGS sequence"/>
</dbReference>
<organism evidence="2 3">
    <name type="scientific">Dreissena polymorpha</name>
    <name type="common">Zebra mussel</name>
    <name type="synonym">Mytilus polymorpha</name>
    <dbReference type="NCBI Taxonomy" id="45954"/>
    <lineage>
        <taxon>Eukaryota</taxon>
        <taxon>Metazoa</taxon>
        <taxon>Spiralia</taxon>
        <taxon>Lophotrochozoa</taxon>
        <taxon>Mollusca</taxon>
        <taxon>Bivalvia</taxon>
        <taxon>Autobranchia</taxon>
        <taxon>Heteroconchia</taxon>
        <taxon>Euheterodonta</taxon>
        <taxon>Imparidentia</taxon>
        <taxon>Neoheterodontei</taxon>
        <taxon>Myida</taxon>
        <taxon>Dreissenoidea</taxon>
        <taxon>Dreissenidae</taxon>
        <taxon>Dreissena</taxon>
    </lineage>
</organism>
<feature type="compositionally biased region" description="Acidic residues" evidence="1">
    <location>
        <begin position="207"/>
        <end position="223"/>
    </location>
</feature>
<name>A0A9D4L6S2_DREPO</name>
<feature type="compositionally biased region" description="Basic and acidic residues" evidence="1">
    <location>
        <begin position="31"/>
        <end position="48"/>
    </location>
</feature>
<feature type="compositionally biased region" description="Basic and acidic residues" evidence="1">
    <location>
        <begin position="141"/>
        <end position="206"/>
    </location>
</feature>
<feature type="compositionally biased region" description="Polar residues" evidence="1">
    <location>
        <begin position="226"/>
        <end position="236"/>
    </location>
</feature>
<dbReference type="InterPro" id="IPR029235">
    <property type="entry name" value="FAME"/>
</dbReference>
<dbReference type="PANTHER" id="PTHR16065">
    <property type="entry name" value="COILED-COIL DOMAIN CONTAINING 198"/>
    <property type="match status" value="1"/>
</dbReference>
<sequence>MGCGNSQVTPEVAADQRPLEKPVQNNNGYHKSTEASKKKSVQDSKANKSDSQTNNQVPRSVAFTVDLDGKETQNTLIGPPPPRLKRLDPLNVPKLTASELAEKQRQADEKREQEIRRKKSASLKASRRRLQILEAQKFEQEFQQKEKQEKIEEALESAEKTRDAKLKERQERQKIREQRAERAREKVKKLNELDHELDIEVEKDSDYNADEDIEMDNEIDSWLEGDNNNNKDATSADSDENIYNGRSSPHKTVKRPNNALNRGMSEKTIDSFDDAYNRNQTKSSFNPAQVANEDEFFDT</sequence>
<reference evidence="2" key="1">
    <citation type="journal article" date="2019" name="bioRxiv">
        <title>The Genome of the Zebra Mussel, Dreissena polymorpha: A Resource for Invasive Species Research.</title>
        <authorList>
            <person name="McCartney M.A."/>
            <person name="Auch B."/>
            <person name="Kono T."/>
            <person name="Mallez S."/>
            <person name="Zhang Y."/>
            <person name="Obille A."/>
            <person name="Becker A."/>
            <person name="Abrahante J.E."/>
            <person name="Garbe J."/>
            <person name="Badalamenti J.P."/>
            <person name="Herman A."/>
            <person name="Mangelson H."/>
            <person name="Liachko I."/>
            <person name="Sullivan S."/>
            <person name="Sone E.D."/>
            <person name="Koren S."/>
            <person name="Silverstein K.A.T."/>
            <person name="Beckman K.B."/>
            <person name="Gohl D.M."/>
        </authorList>
    </citation>
    <scope>NUCLEOTIDE SEQUENCE</scope>
    <source>
        <strain evidence="2">Duluth1</strain>
        <tissue evidence="2">Whole animal</tissue>
    </source>
</reference>
<accession>A0A9D4L6S2</accession>
<feature type="compositionally biased region" description="Polar residues" evidence="1">
    <location>
        <begin position="277"/>
        <end position="289"/>
    </location>
</feature>
<feature type="compositionally biased region" description="Basic and acidic residues" evidence="1">
    <location>
        <begin position="100"/>
        <end position="115"/>
    </location>
</feature>
<dbReference type="PANTHER" id="PTHR16065:SF2">
    <property type="entry name" value="COILED-COIL DOMAIN CONTAINING 198"/>
    <property type="match status" value="1"/>
</dbReference>
<evidence type="ECO:0000313" key="3">
    <source>
        <dbReference type="Proteomes" id="UP000828390"/>
    </source>
</evidence>
<feature type="region of interest" description="Disordered" evidence="1">
    <location>
        <begin position="1"/>
        <end position="126"/>
    </location>
</feature>
<proteinExistence type="predicted"/>
<feature type="region of interest" description="Disordered" evidence="1">
    <location>
        <begin position="141"/>
        <end position="299"/>
    </location>
</feature>
<dbReference type="AlphaFoldDB" id="A0A9D4L6S2"/>
<keyword evidence="3" id="KW-1185">Reference proteome</keyword>
<evidence type="ECO:0000256" key="1">
    <source>
        <dbReference type="SAM" id="MobiDB-lite"/>
    </source>
</evidence>
<reference evidence="2" key="2">
    <citation type="submission" date="2020-11" db="EMBL/GenBank/DDBJ databases">
        <authorList>
            <person name="McCartney M.A."/>
            <person name="Auch B."/>
            <person name="Kono T."/>
            <person name="Mallez S."/>
            <person name="Becker A."/>
            <person name="Gohl D.M."/>
            <person name="Silverstein K.A.T."/>
            <person name="Koren S."/>
            <person name="Bechman K.B."/>
            <person name="Herman A."/>
            <person name="Abrahante J.E."/>
            <person name="Garbe J."/>
        </authorList>
    </citation>
    <scope>NUCLEOTIDE SEQUENCE</scope>
    <source>
        <strain evidence="2">Duluth1</strain>
        <tissue evidence="2">Whole animal</tissue>
    </source>
</reference>
<gene>
    <name evidence="2" type="ORF">DPMN_094845</name>
</gene>
<feature type="compositionally biased region" description="Basic residues" evidence="1">
    <location>
        <begin position="116"/>
        <end position="126"/>
    </location>
</feature>
<dbReference type="EMBL" id="JAIWYP010000003">
    <property type="protein sequence ID" value="KAH3852339.1"/>
    <property type="molecule type" value="Genomic_DNA"/>
</dbReference>